<organism evidence="1">
    <name type="scientific">marine metagenome</name>
    <dbReference type="NCBI Taxonomy" id="408172"/>
    <lineage>
        <taxon>unclassified sequences</taxon>
        <taxon>metagenomes</taxon>
        <taxon>ecological metagenomes</taxon>
    </lineage>
</organism>
<gene>
    <name evidence="1" type="ORF">METZ01_LOCUS286521</name>
</gene>
<dbReference type="InterPro" id="IPR035198">
    <property type="entry name" value="SU10_MCP"/>
</dbReference>
<accession>A0A382LEU2</accession>
<protein>
    <submittedName>
        <fullName evidence="1">Uncharacterized protein</fullName>
    </submittedName>
</protein>
<proteinExistence type="predicted"/>
<sequence length="307" mass="32712">VTIVGYGGKVTSYDLAVGVKINMDELIYMISPIDSPLINGIGTDGRQLLASSGVDQTTFKWMDEELLLPRAQTAGTGAAGAGVTTITVSAADSYKFQDDDLLTIGEEGGIANGAVKRITDINNTTGVITLADWVNGSVWPATTDHATTGDDTVICVGTALVEGSDPGAARSADRTIRENYTQIFGPTKVEMTRTEQQITRYGVSDEFAKQLYGRSVENVITREQAYLYGKPVDDTANKRRSTGGLMNFILTNTDAASTCLDVAELQTLMQKCYNAGGVPDLLIANPATFADLNAVESSSRVRTVIDD</sequence>
<feature type="non-terminal residue" evidence="1">
    <location>
        <position position="307"/>
    </location>
</feature>
<reference evidence="1" key="1">
    <citation type="submission" date="2018-05" db="EMBL/GenBank/DDBJ databases">
        <authorList>
            <person name="Lanie J.A."/>
            <person name="Ng W.-L."/>
            <person name="Kazmierczak K.M."/>
            <person name="Andrzejewski T.M."/>
            <person name="Davidsen T.M."/>
            <person name="Wayne K.J."/>
            <person name="Tettelin H."/>
            <person name="Glass J.I."/>
            <person name="Rusch D."/>
            <person name="Podicherti R."/>
            <person name="Tsui H.-C.T."/>
            <person name="Winkler M.E."/>
        </authorList>
    </citation>
    <scope>NUCLEOTIDE SEQUENCE</scope>
</reference>
<dbReference type="Pfam" id="PF17236">
    <property type="entry name" value="SU10_MCP"/>
    <property type="match status" value="1"/>
</dbReference>
<dbReference type="EMBL" id="UINC01085793">
    <property type="protein sequence ID" value="SVC33667.1"/>
    <property type="molecule type" value="Genomic_DNA"/>
</dbReference>
<evidence type="ECO:0000313" key="1">
    <source>
        <dbReference type="EMBL" id="SVC33667.1"/>
    </source>
</evidence>
<dbReference type="AlphaFoldDB" id="A0A382LEU2"/>
<feature type="non-terminal residue" evidence="1">
    <location>
        <position position="1"/>
    </location>
</feature>
<name>A0A382LEU2_9ZZZZ</name>